<reference evidence="1 2" key="1">
    <citation type="submission" date="2017-06" db="EMBL/GenBank/DDBJ databases">
        <title>Complete genome sequence of Paenibacillus donghaensis KCTC 13049T isolated from East Sea sediment, South Korea.</title>
        <authorList>
            <person name="Jung B.K."/>
            <person name="Hong S.-J."/>
            <person name="Shin J.-H."/>
        </authorList>
    </citation>
    <scope>NUCLEOTIDE SEQUENCE [LARGE SCALE GENOMIC DNA]</scope>
    <source>
        <strain evidence="1 2">KCTC 13049</strain>
    </source>
</reference>
<dbReference type="GO" id="GO:0016791">
    <property type="term" value="F:phosphatase activity"/>
    <property type="evidence" value="ECO:0007669"/>
    <property type="project" value="TreeGrafter"/>
</dbReference>
<dbReference type="KEGG" id="pdh:B9T62_37310"/>
<dbReference type="InterPro" id="IPR023214">
    <property type="entry name" value="HAD_sf"/>
</dbReference>
<dbReference type="PANTHER" id="PTHR10000">
    <property type="entry name" value="PHOSPHOSERINE PHOSPHATASE"/>
    <property type="match status" value="1"/>
</dbReference>
<dbReference type="Gene3D" id="3.30.1240.10">
    <property type="match status" value="1"/>
</dbReference>
<dbReference type="SFLD" id="SFLDS00003">
    <property type="entry name" value="Haloacid_Dehalogenase"/>
    <property type="match status" value="1"/>
</dbReference>
<evidence type="ECO:0000313" key="1">
    <source>
        <dbReference type="EMBL" id="ASA25880.1"/>
    </source>
</evidence>
<dbReference type="OrthoDB" id="9810101at2"/>
<dbReference type="InterPro" id="IPR006379">
    <property type="entry name" value="HAD-SF_hydro_IIB"/>
</dbReference>
<dbReference type="NCBIfam" id="TIGR01484">
    <property type="entry name" value="HAD-SF-IIB"/>
    <property type="match status" value="1"/>
</dbReference>
<accession>A0A2Z2KQ24</accession>
<dbReference type="PANTHER" id="PTHR10000:SF25">
    <property type="entry name" value="PHOSPHATASE YKRA-RELATED"/>
    <property type="match status" value="1"/>
</dbReference>
<dbReference type="SFLD" id="SFLDG01140">
    <property type="entry name" value="C2.B:_Phosphomannomutase_and_P"/>
    <property type="match status" value="1"/>
</dbReference>
<dbReference type="AlphaFoldDB" id="A0A2Z2KQ24"/>
<name>A0A2Z2KQ24_9BACL</name>
<dbReference type="Gene3D" id="3.40.50.1000">
    <property type="entry name" value="HAD superfamily/HAD-like"/>
    <property type="match status" value="1"/>
</dbReference>
<sequence>MVGIRIVFFDLDGTVVDNLTEQVPESTVRSIAKLQEKKIQVVLATGRSYYLAKPVGDMLGVSNYINFSGAYIRLQDHEMYKDPILPQDLEQLRRISQLRGDHLSCFGIEESFSNGLAADIALPILKNIDCQAIPDMFTEREVEYMGMCLFLDRGQIEEYRQISGDLQFYHWGGDYPNAYNIERLGNNKARAVERVMAHFDIEPGEAMAFGDGGNDIEMLQTVGTGIAMGNASDRLKEQADFVTRSVDQDGIEYALKYYGLIGD</sequence>
<evidence type="ECO:0008006" key="3">
    <source>
        <dbReference type="Google" id="ProtNLM"/>
    </source>
</evidence>
<dbReference type="Proteomes" id="UP000249890">
    <property type="component" value="Chromosome"/>
</dbReference>
<dbReference type="Pfam" id="PF08282">
    <property type="entry name" value="Hydrolase_3"/>
    <property type="match status" value="1"/>
</dbReference>
<dbReference type="GO" id="GO:0005829">
    <property type="term" value="C:cytosol"/>
    <property type="evidence" value="ECO:0007669"/>
    <property type="project" value="TreeGrafter"/>
</dbReference>
<dbReference type="SUPFAM" id="SSF56784">
    <property type="entry name" value="HAD-like"/>
    <property type="match status" value="1"/>
</dbReference>
<protein>
    <recommendedName>
        <fullName evidence="3">Hydrolase Cof</fullName>
    </recommendedName>
</protein>
<evidence type="ECO:0000313" key="2">
    <source>
        <dbReference type="Proteomes" id="UP000249890"/>
    </source>
</evidence>
<dbReference type="GO" id="GO:0000287">
    <property type="term" value="F:magnesium ion binding"/>
    <property type="evidence" value="ECO:0007669"/>
    <property type="project" value="TreeGrafter"/>
</dbReference>
<dbReference type="EMBL" id="CP021780">
    <property type="protein sequence ID" value="ASA25880.1"/>
    <property type="molecule type" value="Genomic_DNA"/>
</dbReference>
<organism evidence="1 2">
    <name type="scientific">Paenibacillus donghaensis</name>
    <dbReference type="NCBI Taxonomy" id="414771"/>
    <lineage>
        <taxon>Bacteria</taxon>
        <taxon>Bacillati</taxon>
        <taxon>Bacillota</taxon>
        <taxon>Bacilli</taxon>
        <taxon>Bacillales</taxon>
        <taxon>Paenibacillaceae</taxon>
        <taxon>Paenibacillus</taxon>
    </lineage>
</organism>
<dbReference type="RefSeq" id="WP_087919840.1">
    <property type="nucleotide sequence ID" value="NZ_CP021780.1"/>
</dbReference>
<gene>
    <name evidence="1" type="ORF">B9T62_37310</name>
</gene>
<dbReference type="InterPro" id="IPR036412">
    <property type="entry name" value="HAD-like_sf"/>
</dbReference>
<keyword evidence="2" id="KW-1185">Reference proteome</keyword>
<dbReference type="PROSITE" id="PS01229">
    <property type="entry name" value="COF_2"/>
    <property type="match status" value="1"/>
</dbReference>
<dbReference type="NCBIfam" id="TIGR00099">
    <property type="entry name" value="Cof-subfamily"/>
    <property type="match status" value="1"/>
</dbReference>
<proteinExistence type="predicted"/>
<dbReference type="InterPro" id="IPR000150">
    <property type="entry name" value="Cof"/>
</dbReference>